<evidence type="ECO:0000313" key="3">
    <source>
        <dbReference type="Proteomes" id="UP000070617"/>
    </source>
</evidence>
<evidence type="ECO:0000256" key="1">
    <source>
        <dbReference type="SAM" id="Phobius"/>
    </source>
</evidence>
<feature type="transmembrane region" description="Helical" evidence="1">
    <location>
        <begin position="64"/>
        <end position="86"/>
    </location>
</feature>
<gene>
    <name evidence="2" type="ORF">HMPREF3206_00260</name>
</gene>
<dbReference type="AlphaFoldDB" id="A0A133NJM4"/>
<keyword evidence="3" id="KW-1185">Reference proteome</keyword>
<feature type="transmembrane region" description="Helical" evidence="1">
    <location>
        <begin position="93"/>
        <end position="110"/>
    </location>
</feature>
<sequence>MARNMTNVKESLAGLCITAFITLIGNFFATKISPIEALPGILILVAIAIIGITLAEILPINIPAVAYVVTLSTILTIPGFPMAELLSAQTGKINFLALCTPILAYAGIYTGKNLEGLKKTGWRIFVLAIFVMLGTYLGSAIIAQVILKMLGQI</sequence>
<dbReference type="EMBL" id="LRPX01000008">
    <property type="protein sequence ID" value="KXA16493.1"/>
    <property type="molecule type" value="Genomic_DNA"/>
</dbReference>
<accession>A0A133NJM4</accession>
<dbReference type="STRING" id="134605.HMPREF3206_00260"/>
<organism evidence="2 3">
    <name type="scientific">Fusobacterium equinum</name>
    <dbReference type="NCBI Taxonomy" id="134605"/>
    <lineage>
        <taxon>Bacteria</taxon>
        <taxon>Fusobacteriati</taxon>
        <taxon>Fusobacteriota</taxon>
        <taxon>Fusobacteriia</taxon>
        <taxon>Fusobacteriales</taxon>
        <taxon>Fusobacteriaceae</taxon>
        <taxon>Fusobacterium</taxon>
    </lineage>
</organism>
<keyword evidence="1" id="KW-0812">Transmembrane</keyword>
<feature type="transmembrane region" description="Helical" evidence="1">
    <location>
        <begin position="12"/>
        <end position="29"/>
    </location>
</feature>
<feature type="transmembrane region" description="Helical" evidence="1">
    <location>
        <begin position="122"/>
        <end position="147"/>
    </location>
</feature>
<evidence type="ECO:0000313" key="2">
    <source>
        <dbReference type="EMBL" id="KXA16493.1"/>
    </source>
</evidence>
<keyword evidence="1" id="KW-1133">Transmembrane helix</keyword>
<proteinExistence type="predicted"/>
<dbReference type="PATRIC" id="fig|134605.3.peg.262"/>
<protein>
    <recommendedName>
        <fullName evidence="4">DUF340 domain-containing protein</fullName>
    </recommendedName>
</protein>
<reference evidence="3" key="1">
    <citation type="submission" date="2016-01" db="EMBL/GenBank/DDBJ databases">
        <authorList>
            <person name="Mitreva M."/>
            <person name="Pepin K.H."/>
            <person name="Mihindukulasuriya K.A."/>
            <person name="Fulton R."/>
            <person name="Fronick C."/>
            <person name="O'Laughlin M."/>
            <person name="Miner T."/>
            <person name="Herter B."/>
            <person name="Rosa B.A."/>
            <person name="Cordes M."/>
            <person name="Tomlinson C."/>
            <person name="Wollam A."/>
            <person name="Palsikar V.B."/>
            <person name="Mardis E.R."/>
            <person name="Wilson R.K."/>
        </authorList>
    </citation>
    <scope>NUCLEOTIDE SEQUENCE [LARGE SCALE GENOMIC DNA]</scope>
    <source>
        <strain evidence="3">CMW8396</strain>
    </source>
</reference>
<dbReference type="RefSeq" id="WP_261787092.1">
    <property type="nucleotide sequence ID" value="NZ_KQ956514.1"/>
</dbReference>
<dbReference type="Proteomes" id="UP000070617">
    <property type="component" value="Unassembled WGS sequence"/>
</dbReference>
<comment type="caution">
    <text evidence="2">The sequence shown here is derived from an EMBL/GenBank/DDBJ whole genome shotgun (WGS) entry which is preliminary data.</text>
</comment>
<feature type="transmembrane region" description="Helical" evidence="1">
    <location>
        <begin position="41"/>
        <end position="58"/>
    </location>
</feature>
<keyword evidence="1" id="KW-0472">Membrane</keyword>
<name>A0A133NJM4_9FUSO</name>
<evidence type="ECO:0008006" key="4">
    <source>
        <dbReference type="Google" id="ProtNLM"/>
    </source>
</evidence>